<evidence type="ECO:0000313" key="2">
    <source>
        <dbReference type="Proteomes" id="UP000018888"/>
    </source>
</evidence>
<evidence type="ECO:0000313" key="1">
    <source>
        <dbReference type="EMBL" id="POG61881.1"/>
    </source>
</evidence>
<sequence length="52" mass="6318">MLKITKGELNNLFVHGVMRKFFVYLHYLCPHKLIKKKNWITCLIMITVFHKK</sequence>
<protein>
    <submittedName>
        <fullName evidence="1">Uncharacterized protein</fullName>
    </submittedName>
</protein>
<reference evidence="1 2" key="1">
    <citation type="journal article" date="2013" name="Proc. Natl. Acad. Sci. U.S.A.">
        <title>Genome of an arbuscular mycorrhizal fungus provides insight into the oldest plant symbiosis.</title>
        <authorList>
            <person name="Tisserant E."/>
            <person name="Malbreil M."/>
            <person name="Kuo A."/>
            <person name="Kohler A."/>
            <person name="Symeonidi A."/>
            <person name="Balestrini R."/>
            <person name="Charron P."/>
            <person name="Duensing N."/>
            <person name="Frei Dit Frey N."/>
            <person name="Gianinazzi-Pearson V."/>
            <person name="Gilbert L.B."/>
            <person name="Handa Y."/>
            <person name="Herr J.R."/>
            <person name="Hijri M."/>
            <person name="Koul R."/>
            <person name="Kawaguchi M."/>
            <person name="Krajinski F."/>
            <person name="Lammers P.J."/>
            <person name="Masclaux F.G."/>
            <person name="Murat C."/>
            <person name="Morin E."/>
            <person name="Ndikumana S."/>
            <person name="Pagni M."/>
            <person name="Petitpierre D."/>
            <person name="Requena N."/>
            <person name="Rosikiewicz P."/>
            <person name="Riley R."/>
            <person name="Saito K."/>
            <person name="San Clemente H."/>
            <person name="Shapiro H."/>
            <person name="van Tuinen D."/>
            <person name="Becard G."/>
            <person name="Bonfante P."/>
            <person name="Paszkowski U."/>
            <person name="Shachar-Hill Y.Y."/>
            <person name="Tuskan G.A."/>
            <person name="Young P.W."/>
            <person name="Sanders I.R."/>
            <person name="Henrissat B."/>
            <person name="Rensing S.A."/>
            <person name="Grigoriev I.V."/>
            <person name="Corradi N."/>
            <person name="Roux C."/>
            <person name="Martin F."/>
        </authorList>
    </citation>
    <scope>NUCLEOTIDE SEQUENCE [LARGE SCALE GENOMIC DNA]</scope>
    <source>
        <strain evidence="1 2">DAOM 197198</strain>
    </source>
</reference>
<keyword evidence="2" id="KW-1185">Reference proteome</keyword>
<organism evidence="1 2">
    <name type="scientific">Rhizophagus irregularis (strain DAOM 181602 / DAOM 197198 / MUCL 43194)</name>
    <name type="common">Arbuscular mycorrhizal fungus</name>
    <name type="synonym">Glomus intraradices</name>
    <dbReference type="NCBI Taxonomy" id="747089"/>
    <lineage>
        <taxon>Eukaryota</taxon>
        <taxon>Fungi</taxon>
        <taxon>Fungi incertae sedis</taxon>
        <taxon>Mucoromycota</taxon>
        <taxon>Glomeromycotina</taxon>
        <taxon>Glomeromycetes</taxon>
        <taxon>Glomerales</taxon>
        <taxon>Glomeraceae</taxon>
        <taxon>Rhizophagus</taxon>
    </lineage>
</organism>
<dbReference type="Proteomes" id="UP000018888">
    <property type="component" value="Unassembled WGS sequence"/>
</dbReference>
<reference evidence="1 2" key="2">
    <citation type="journal article" date="2018" name="New Phytol.">
        <title>High intraspecific genome diversity in the model arbuscular mycorrhizal symbiont Rhizophagus irregularis.</title>
        <authorList>
            <person name="Chen E.C.H."/>
            <person name="Morin E."/>
            <person name="Beaudet D."/>
            <person name="Noel J."/>
            <person name="Yildirir G."/>
            <person name="Ndikumana S."/>
            <person name="Charron P."/>
            <person name="St-Onge C."/>
            <person name="Giorgi J."/>
            <person name="Kruger M."/>
            <person name="Marton T."/>
            <person name="Ropars J."/>
            <person name="Grigoriev I.V."/>
            <person name="Hainaut M."/>
            <person name="Henrissat B."/>
            <person name="Roux C."/>
            <person name="Martin F."/>
            <person name="Corradi N."/>
        </authorList>
    </citation>
    <scope>NUCLEOTIDE SEQUENCE [LARGE SCALE GENOMIC DNA]</scope>
    <source>
        <strain evidence="1 2">DAOM 197198</strain>
    </source>
</reference>
<dbReference type="AlphaFoldDB" id="A0A2P4P924"/>
<comment type="caution">
    <text evidence="1">The sequence shown here is derived from an EMBL/GenBank/DDBJ whole genome shotgun (WGS) entry which is preliminary data.</text>
</comment>
<dbReference type="EMBL" id="AUPC02000322">
    <property type="protein sequence ID" value="POG61881.1"/>
    <property type="molecule type" value="Genomic_DNA"/>
</dbReference>
<gene>
    <name evidence="1" type="ORF">GLOIN_2v1700581</name>
</gene>
<name>A0A2P4P924_RHIID</name>
<accession>A0A2P4P924</accession>
<proteinExistence type="predicted"/>